<comment type="subunit">
    <text evidence="11">Homodimer; disulfide-linked, upon oxidation. 6 homodimers assemble to form a ring-like dodecamer. Interacts with NEK6. Interacts with LRRK2. Interacts with MAP3K13. Interacts with RPS6KC1 (via PX domain).</text>
</comment>
<evidence type="ECO:0000256" key="9">
    <source>
        <dbReference type="ARBA" id="ARBA00042158"/>
    </source>
</evidence>
<dbReference type="Gene3D" id="3.40.30.10">
    <property type="entry name" value="Glutaredoxin"/>
    <property type="match status" value="1"/>
</dbReference>
<evidence type="ECO:0000256" key="4">
    <source>
        <dbReference type="ARBA" id="ARBA00022862"/>
    </source>
</evidence>
<dbReference type="InterPro" id="IPR000866">
    <property type="entry name" value="AhpC/TSA"/>
</dbReference>
<dbReference type="GO" id="GO:0042744">
    <property type="term" value="P:hydrogen peroxide catabolic process"/>
    <property type="evidence" value="ECO:0007669"/>
    <property type="project" value="TreeGrafter"/>
</dbReference>
<dbReference type="Pfam" id="PF10417">
    <property type="entry name" value="1-cysPrx_C"/>
    <property type="match status" value="1"/>
</dbReference>
<keyword evidence="3" id="KW-0575">Peroxidase</keyword>
<dbReference type="GO" id="GO:0005739">
    <property type="term" value="C:mitochondrion"/>
    <property type="evidence" value="ECO:0007669"/>
    <property type="project" value="TreeGrafter"/>
</dbReference>
<evidence type="ECO:0000256" key="11">
    <source>
        <dbReference type="ARBA" id="ARBA00046731"/>
    </source>
</evidence>
<evidence type="ECO:0000256" key="3">
    <source>
        <dbReference type="ARBA" id="ARBA00022559"/>
    </source>
</evidence>
<dbReference type="Ensembl" id="ENSCHIT00010034464.1">
    <property type="protein sequence ID" value="ENSCHIP00010024311.1"/>
    <property type="gene ID" value="ENSCHIG00010018113.1"/>
</dbReference>
<dbReference type="InterPro" id="IPR036249">
    <property type="entry name" value="Thioredoxin-like_sf"/>
</dbReference>
<keyword evidence="4" id="KW-0049">Antioxidant</keyword>
<dbReference type="InterPro" id="IPR013766">
    <property type="entry name" value="Thioredoxin_domain"/>
</dbReference>
<dbReference type="PANTHER" id="PTHR10681">
    <property type="entry name" value="THIOREDOXIN PEROXIDASE"/>
    <property type="match status" value="1"/>
</dbReference>
<evidence type="ECO:0000256" key="5">
    <source>
        <dbReference type="ARBA" id="ARBA00023002"/>
    </source>
</evidence>
<dbReference type="InterPro" id="IPR019479">
    <property type="entry name" value="Peroxiredoxin_C"/>
</dbReference>
<evidence type="ECO:0000256" key="7">
    <source>
        <dbReference type="ARBA" id="ARBA00023284"/>
    </source>
</evidence>
<proteinExistence type="inferred from homology"/>
<dbReference type="InterPro" id="IPR050217">
    <property type="entry name" value="Peroxiredoxin"/>
</dbReference>
<evidence type="ECO:0000256" key="2">
    <source>
        <dbReference type="ARBA" id="ARBA00013017"/>
    </source>
</evidence>
<evidence type="ECO:0000313" key="14">
    <source>
        <dbReference type="Ensembl" id="ENSCHIP00010024311.1"/>
    </source>
</evidence>
<dbReference type="GO" id="GO:0045454">
    <property type="term" value="P:cell redox homeostasis"/>
    <property type="evidence" value="ECO:0007669"/>
    <property type="project" value="TreeGrafter"/>
</dbReference>
<protein>
    <recommendedName>
        <fullName evidence="8">Thioredoxin-dependent peroxide reductase, mitochondrial</fullName>
        <ecNumber evidence="2">1.11.1.24</ecNumber>
    </recommendedName>
    <alternativeName>
        <fullName evidence="9">Thioredoxin-dependent peroxiredoxin 3</fullName>
    </alternativeName>
</protein>
<dbReference type="PANTHER" id="PTHR10681:SF128">
    <property type="entry name" value="THIOREDOXIN-DEPENDENT PEROXIDE REDUCTASE, MITOCHONDRIAL"/>
    <property type="match status" value="1"/>
</dbReference>
<evidence type="ECO:0000256" key="8">
    <source>
        <dbReference type="ARBA" id="ARBA00040356"/>
    </source>
</evidence>
<name>A0A8C2R6L9_CAPHI</name>
<evidence type="ECO:0000256" key="1">
    <source>
        <dbReference type="ARBA" id="ARBA00009796"/>
    </source>
</evidence>
<accession>A0A8C2R6L9</accession>
<keyword evidence="7" id="KW-0676">Redox-active center</keyword>
<reference evidence="14" key="1">
    <citation type="submission" date="2019-03" db="EMBL/GenBank/DDBJ databases">
        <title>Genome sequencing and reference-guided assembly of Black Bengal Goat (Capra hircus).</title>
        <authorList>
            <person name="Siddiki A.Z."/>
            <person name="Baten A."/>
            <person name="Billah M."/>
            <person name="Alam M.A.U."/>
            <person name="Shawrob K.S.M."/>
            <person name="Saha S."/>
            <person name="Chowdhury M."/>
            <person name="Rahman A.H."/>
            <person name="Stear M."/>
            <person name="Miah G."/>
            <person name="Das G.B."/>
            <person name="Hossain M.M."/>
            <person name="Kumkum M."/>
            <person name="Islam M.S."/>
            <person name="Mollah A.M."/>
            <person name="Ahsan A."/>
            <person name="Tusar F."/>
            <person name="Khan M.K.I."/>
        </authorList>
    </citation>
    <scope>NUCLEOTIDE SEQUENCE [LARGE SCALE GENOMIC DNA]</scope>
</reference>
<evidence type="ECO:0000256" key="6">
    <source>
        <dbReference type="ARBA" id="ARBA00023157"/>
    </source>
</evidence>
<evidence type="ECO:0000259" key="13">
    <source>
        <dbReference type="PROSITE" id="PS51352"/>
    </source>
</evidence>
<dbReference type="Pfam" id="PF00578">
    <property type="entry name" value="AhpC-TSA"/>
    <property type="match status" value="1"/>
</dbReference>
<sequence>MPRLLYVSVFPAGPLHTEDGGRGGKVAPGFGKWLPAGHRRGDPAVASRTCFPSGVPLPLAWEPFTLLGGCQRLVRHVSAIPWGISASAALRPAASRRMCLTNALWSGSDQAKFSFSTSSSYRAPAVTQHAPYFKGTAVVSGEFKEISLDDFKGKYLVLFFYPLDFTFVCPTEIIAFSDKASEFHDVNCEVVAVSVDSHFSHLAWINTPRKNGGLGHMNIALLSDLTKQIARDYGVLLEGPGLALRGLFIIDPNGVIKHLSVNDLPVGRSVEETLRLVKAFQFVETHGEVCPANWTPESPTVGFFPKSNGSPAKRVPGPHCLKGCWPGISTLEQGWRWCANA</sequence>
<keyword evidence="6" id="KW-1015">Disulfide bond</keyword>
<dbReference type="AlphaFoldDB" id="A0A8C2R6L9"/>
<evidence type="ECO:0000256" key="10">
    <source>
        <dbReference type="ARBA" id="ARBA00045559"/>
    </source>
</evidence>
<comment type="similarity">
    <text evidence="1">Belongs to the peroxiredoxin family. AhpC/Prx1 subfamily.</text>
</comment>
<evidence type="ECO:0000256" key="12">
    <source>
        <dbReference type="ARBA" id="ARBA00049091"/>
    </source>
</evidence>
<dbReference type="SUPFAM" id="SSF52833">
    <property type="entry name" value="Thioredoxin-like"/>
    <property type="match status" value="1"/>
</dbReference>
<dbReference type="FunFam" id="3.40.30.10:FF:000003">
    <property type="entry name" value="Peroxiredoxin 1"/>
    <property type="match status" value="1"/>
</dbReference>
<dbReference type="CDD" id="cd03015">
    <property type="entry name" value="PRX_Typ2cys"/>
    <property type="match status" value="1"/>
</dbReference>
<reference evidence="14" key="2">
    <citation type="submission" date="2025-08" db="UniProtKB">
        <authorList>
            <consortium name="Ensembl"/>
        </authorList>
    </citation>
    <scope>IDENTIFICATION</scope>
</reference>
<comment type="catalytic activity">
    <reaction evidence="12">
        <text>a hydroperoxide + [thioredoxin]-dithiol = an alcohol + [thioredoxin]-disulfide + H2O</text>
        <dbReference type="Rhea" id="RHEA:62620"/>
        <dbReference type="Rhea" id="RHEA-COMP:10698"/>
        <dbReference type="Rhea" id="RHEA-COMP:10700"/>
        <dbReference type="ChEBI" id="CHEBI:15377"/>
        <dbReference type="ChEBI" id="CHEBI:29950"/>
        <dbReference type="ChEBI" id="CHEBI:30879"/>
        <dbReference type="ChEBI" id="CHEBI:35924"/>
        <dbReference type="ChEBI" id="CHEBI:50058"/>
        <dbReference type="EC" id="1.11.1.24"/>
    </reaction>
</comment>
<dbReference type="GO" id="GO:0005829">
    <property type="term" value="C:cytosol"/>
    <property type="evidence" value="ECO:0007669"/>
    <property type="project" value="TreeGrafter"/>
</dbReference>
<keyword evidence="5" id="KW-0560">Oxidoreductase</keyword>
<organism evidence="14">
    <name type="scientific">Capra hircus</name>
    <name type="common">Goat</name>
    <dbReference type="NCBI Taxonomy" id="9925"/>
    <lineage>
        <taxon>Eukaryota</taxon>
        <taxon>Metazoa</taxon>
        <taxon>Chordata</taxon>
        <taxon>Craniata</taxon>
        <taxon>Vertebrata</taxon>
        <taxon>Euteleostomi</taxon>
        <taxon>Mammalia</taxon>
        <taxon>Eutheria</taxon>
        <taxon>Laurasiatheria</taxon>
        <taxon>Artiodactyla</taxon>
        <taxon>Ruminantia</taxon>
        <taxon>Pecora</taxon>
        <taxon>Bovidae</taxon>
        <taxon>Caprinae</taxon>
        <taxon>Capra</taxon>
    </lineage>
</organism>
<dbReference type="GO" id="GO:0006979">
    <property type="term" value="P:response to oxidative stress"/>
    <property type="evidence" value="ECO:0007669"/>
    <property type="project" value="TreeGrafter"/>
</dbReference>
<feature type="domain" description="Thioredoxin" evidence="13">
    <location>
        <begin position="124"/>
        <end position="282"/>
    </location>
</feature>
<dbReference type="EC" id="1.11.1.24" evidence="2"/>
<dbReference type="GO" id="GO:0033554">
    <property type="term" value="P:cellular response to stress"/>
    <property type="evidence" value="ECO:0007669"/>
    <property type="project" value="TreeGrafter"/>
</dbReference>
<dbReference type="PROSITE" id="PS51352">
    <property type="entry name" value="THIOREDOXIN_2"/>
    <property type="match status" value="1"/>
</dbReference>
<comment type="function">
    <text evidence="10">Thiol-specific peroxidase that catalyzes the reduction of hydrogen peroxide and organic hydroperoxides to water and alcohols, respectively. Plays a role in cell protection against oxidative stress by detoxifying peroxides. Acts synergistically with MAP3K13 to regulate the activation of NF-kappa-B in the cytosol. Required for the maintenance of physical strength.</text>
</comment>
<dbReference type="GO" id="GO:0008379">
    <property type="term" value="F:thioredoxin peroxidase activity"/>
    <property type="evidence" value="ECO:0007669"/>
    <property type="project" value="TreeGrafter"/>
</dbReference>